<dbReference type="NCBIfam" id="TIGR02288">
    <property type="entry name" value="PaaN_2"/>
    <property type="match status" value="1"/>
</dbReference>
<dbReference type="InterPro" id="IPR050485">
    <property type="entry name" value="Proline_metab_enzyme"/>
</dbReference>
<organism evidence="4 5">
    <name type="scientific">Kineobactrum sediminis</name>
    <dbReference type="NCBI Taxonomy" id="1905677"/>
    <lineage>
        <taxon>Bacteria</taxon>
        <taxon>Pseudomonadati</taxon>
        <taxon>Pseudomonadota</taxon>
        <taxon>Gammaproteobacteria</taxon>
        <taxon>Cellvibrionales</taxon>
        <taxon>Halieaceae</taxon>
        <taxon>Kineobactrum</taxon>
    </lineage>
</organism>
<dbReference type="InterPro" id="IPR011975">
    <property type="entry name" value="PaaN_2"/>
</dbReference>
<dbReference type="Proteomes" id="UP000234845">
    <property type="component" value="Unassembled WGS sequence"/>
</dbReference>
<sequence length="570" mass="60668">MPPWFEQHATLLDKALDACARRYAWSGWPESPSSKIHGEAKPAEGQARFEAMLNNDFILQQPGETEQVGEEISPYTGEPLGVRYPRVDPAQLFPAINSARPAWAAASPNERVGVCLEILHRCGQQLFENAHATMHTSGQSYVMAFAGSGANALDRGLEALAYAHKAMADVPATAHWERQFGADGVASLDKQYRLVPRGIGVVICCATFPLWNTYPALCASLATGNPVILKPHPAATLPVALVARVCREVLSDAGFDPNLVTLAADTREAPATIALVEHPDTAIIDFTGSPRFGTWLERNCPGKQVYTETAGCNSVVVESTEDLAATARAIAHSLCQASAQMCTSVQNIHIPAQGIKVAGKQVSHQEVAAAICAAVDDWLAVPRAAATLCGTLFDPSVLSNVDHYRQLAIAEGRVLRDSAPYTNPGYPVARTATPLVIAATGADRDWYRKEVFGPVSFIIANESAEACLRDATANARECGAITSHVYSSDPVFLGDAVEAYHNAGASVACNLTGMPINFAAAYSDYHVTGLNPAGNACLADLAFVSSRFRIVQCKFMGVVPLPPSTRGAAD</sequence>
<evidence type="ECO:0000259" key="3">
    <source>
        <dbReference type="Pfam" id="PF00171"/>
    </source>
</evidence>
<dbReference type="EMBL" id="PKLZ01000001">
    <property type="protein sequence ID" value="PLW84171.1"/>
    <property type="molecule type" value="Genomic_DNA"/>
</dbReference>
<dbReference type="SUPFAM" id="SSF53720">
    <property type="entry name" value="ALDH-like"/>
    <property type="match status" value="1"/>
</dbReference>
<evidence type="ECO:0000313" key="4">
    <source>
        <dbReference type="EMBL" id="PLW84171.1"/>
    </source>
</evidence>
<dbReference type="InterPro" id="IPR016163">
    <property type="entry name" value="Ald_DH_C"/>
</dbReference>
<keyword evidence="5" id="KW-1185">Reference proteome</keyword>
<accession>A0A2N5Y712</accession>
<dbReference type="InterPro" id="IPR015590">
    <property type="entry name" value="Aldehyde_DH_dom"/>
</dbReference>
<dbReference type="Gene3D" id="3.40.605.10">
    <property type="entry name" value="Aldehyde Dehydrogenase, Chain A, domain 1"/>
    <property type="match status" value="1"/>
</dbReference>
<dbReference type="PANTHER" id="PTHR42862:SF1">
    <property type="entry name" value="DELTA-1-PYRROLINE-5-CARBOXYLATE DEHYDROGENASE 2, ISOFORM A-RELATED"/>
    <property type="match status" value="1"/>
</dbReference>
<protein>
    <submittedName>
        <fullName evidence="4">Phenylacetic acid degradation protein PaaN</fullName>
    </submittedName>
</protein>
<dbReference type="GO" id="GO:0003842">
    <property type="term" value="F:L-glutamate gamma-semialdehyde dehydrogenase activity"/>
    <property type="evidence" value="ECO:0007669"/>
    <property type="project" value="TreeGrafter"/>
</dbReference>
<name>A0A2N5Y712_9GAMM</name>
<dbReference type="AlphaFoldDB" id="A0A2N5Y712"/>
<dbReference type="RefSeq" id="WP_101519807.1">
    <property type="nucleotide sequence ID" value="NZ_PKLZ01000001.1"/>
</dbReference>
<reference evidence="5" key="1">
    <citation type="submission" date="2017-11" db="EMBL/GenBank/DDBJ databases">
        <title>The draft genome sequence of Chromatocurvus sp. F02.</title>
        <authorList>
            <person name="Du Z.-J."/>
            <person name="Chang Y.-Q."/>
        </authorList>
    </citation>
    <scope>NUCLEOTIDE SEQUENCE [LARGE SCALE GENOMIC DNA]</scope>
    <source>
        <strain evidence="5">F02</strain>
    </source>
</reference>
<keyword evidence="2" id="KW-0520">NAD</keyword>
<feature type="domain" description="Aldehyde dehydrogenase" evidence="3">
    <location>
        <begin position="67"/>
        <end position="490"/>
    </location>
</feature>
<evidence type="ECO:0000313" key="5">
    <source>
        <dbReference type="Proteomes" id="UP000234845"/>
    </source>
</evidence>
<dbReference type="Pfam" id="PF00171">
    <property type="entry name" value="Aldedh"/>
    <property type="match status" value="1"/>
</dbReference>
<proteinExistence type="predicted"/>
<dbReference type="PANTHER" id="PTHR42862">
    <property type="entry name" value="DELTA-1-PYRROLINE-5-CARBOXYLATE DEHYDROGENASE 1, ISOFORM A-RELATED"/>
    <property type="match status" value="1"/>
</dbReference>
<keyword evidence="1" id="KW-0560">Oxidoreductase</keyword>
<dbReference type="OrthoDB" id="5288459at2"/>
<dbReference type="Gene3D" id="3.40.309.10">
    <property type="entry name" value="Aldehyde Dehydrogenase, Chain A, domain 2"/>
    <property type="match status" value="1"/>
</dbReference>
<dbReference type="GO" id="GO:0009898">
    <property type="term" value="C:cytoplasmic side of plasma membrane"/>
    <property type="evidence" value="ECO:0007669"/>
    <property type="project" value="TreeGrafter"/>
</dbReference>
<dbReference type="InterPro" id="IPR016162">
    <property type="entry name" value="Ald_DH_N"/>
</dbReference>
<evidence type="ECO:0000256" key="1">
    <source>
        <dbReference type="ARBA" id="ARBA00023002"/>
    </source>
</evidence>
<dbReference type="GO" id="GO:0010133">
    <property type="term" value="P:L-proline catabolic process to L-glutamate"/>
    <property type="evidence" value="ECO:0007669"/>
    <property type="project" value="TreeGrafter"/>
</dbReference>
<dbReference type="InterPro" id="IPR016161">
    <property type="entry name" value="Ald_DH/histidinol_DH"/>
</dbReference>
<gene>
    <name evidence="4" type="primary">paaN</name>
    <name evidence="4" type="ORF">CWI75_02140</name>
</gene>
<evidence type="ECO:0000256" key="2">
    <source>
        <dbReference type="ARBA" id="ARBA00023027"/>
    </source>
</evidence>
<comment type="caution">
    <text evidence="4">The sequence shown here is derived from an EMBL/GenBank/DDBJ whole genome shotgun (WGS) entry which is preliminary data.</text>
</comment>